<dbReference type="AlphaFoldDB" id="A0A381SCZ7"/>
<evidence type="ECO:0000256" key="3">
    <source>
        <dbReference type="ARBA" id="ARBA00022475"/>
    </source>
</evidence>
<comment type="subcellular location">
    <subcellularLocation>
        <location evidence="1">Cell inner membrane</location>
        <topology evidence="1">Single-pass membrane protein</topology>
    </subcellularLocation>
</comment>
<dbReference type="NCBIfam" id="TIGR03141">
    <property type="entry name" value="cytochro_ccmD"/>
    <property type="match status" value="1"/>
</dbReference>
<dbReference type="Pfam" id="PF04995">
    <property type="entry name" value="CcmD"/>
    <property type="match status" value="1"/>
</dbReference>
<evidence type="ECO:0000256" key="4">
    <source>
        <dbReference type="ARBA" id="ARBA00022519"/>
    </source>
</evidence>
<keyword evidence="3" id="KW-1003">Cell membrane</keyword>
<keyword evidence="5 9" id="KW-0812">Transmembrane</keyword>
<evidence type="ECO:0000256" key="7">
    <source>
        <dbReference type="ARBA" id="ARBA00022989"/>
    </source>
</evidence>
<protein>
    <recommendedName>
        <fullName evidence="11">Heme exporter protein D</fullName>
    </recommendedName>
</protein>
<evidence type="ECO:0000256" key="9">
    <source>
        <dbReference type="SAM" id="Phobius"/>
    </source>
</evidence>
<evidence type="ECO:0000256" key="5">
    <source>
        <dbReference type="ARBA" id="ARBA00022692"/>
    </source>
</evidence>
<keyword evidence="8 9" id="KW-0472">Membrane</keyword>
<feature type="transmembrane region" description="Helical" evidence="9">
    <location>
        <begin position="6"/>
        <end position="25"/>
    </location>
</feature>
<gene>
    <name evidence="10" type="ORF">METZ01_LOCUS54223</name>
</gene>
<evidence type="ECO:0000256" key="6">
    <source>
        <dbReference type="ARBA" id="ARBA00022748"/>
    </source>
</evidence>
<proteinExistence type="predicted"/>
<evidence type="ECO:0008006" key="11">
    <source>
        <dbReference type="Google" id="ProtNLM"/>
    </source>
</evidence>
<name>A0A381SCZ7_9ZZZZ</name>
<dbReference type="GO" id="GO:0015886">
    <property type="term" value="P:heme transport"/>
    <property type="evidence" value="ECO:0007669"/>
    <property type="project" value="InterPro"/>
</dbReference>
<organism evidence="10">
    <name type="scientific">marine metagenome</name>
    <dbReference type="NCBI Taxonomy" id="408172"/>
    <lineage>
        <taxon>unclassified sequences</taxon>
        <taxon>metagenomes</taxon>
        <taxon>ecological metagenomes</taxon>
    </lineage>
</organism>
<keyword evidence="2" id="KW-0813">Transport</keyword>
<dbReference type="GO" id="GO:0005886">
    <property type="term" value="C:plasma membrane"/>
    <property type="evidence" value="ECO:0007669"/>
    <property type="project" value="UniProtKB-SubCell"/>
</dbReference>
<keyword evidence="6" id="KW-0201">Cytochrome c-type biogenesis</keyword>
<accession>A0A381SCZ7</accession>
<dbReference type="InterPro" id="IPR007078">
    <property type="entry name" value="Haem_export_protD_CcmD"/>
</dbReference>
<sequence>MGGYAAYVWPAYSIVAVALLLNLILPLKRHQRLRLELGHRTVGTTKPGP</sequence>
<dbReference type="EMBL" id="UINC01002897">
    <property type="protein sequence ID" value="SVA01369.1"/>
    <property type="molecule type" value="Genomic_DNA"/>
</dbReference>
<reference evidence="10" key="1">
    <citation type="submission" date="2018-05" db="EMBL/GenBank/DDBJ databases">
        <authorList>
            <person name="Lanie J.A."/>
            <person name="Ng W.-L."/>
            <person name="Kazmierczak K.M."/>
            <person name="Andrzejewski T.M."/>
            <person name="Davidsen T.M."/>
            <person name="Wayne K.J."/>
            <person name="Tettelin H."/>
            <person name="Glass J.I."/>
            <person name="Rusch D."/>
            <person name="Podicherti R."/>
            <person name="Tsui H.-C.T."/>
            <person name="Winkler M.E."/>
        </authorList>
    </citation>
    <scope>NUCLEOTIDE SEQUENCE</scope>
</reference>
<evidence type="ECO:0000313" key="10">
    <source>
        <dbReference type="EMBL" id="SVA01369.1"/>
    </source>
</evidence>
<evidence type="ECO:0000256" key="8">
    <source>
        <dbReference type="ARBA" id="ARBA00023136"/>
    </source>
</evidence>
<evidence type="ECO:0000256" key="1">
    <source>
        <dbReference type="ARBA" id="ARBA00004377"/>
    </source>
</evidence>
<evidence type="ECO:0000256" key="2">
    <source>
        <dbReference type="ARBA" id="ARBA00022448"/>
    </source>
</evidence>
<keyword evidence="4" id="KW-0997">Cell inner membrane</keyword>
<dbReference type="GO" id="GO:0017004">
    <property type="term" value="P:cytochrome complex assembly"/>
    <property type="evidence" value="ECO:0007669"/>
    <property type="project" value="UniProtKB-KW"/>
</dbReference>
<keyword evidence="7 9" id="KW-1133">Transmembrane helix</keyword>